<feature type="non-terminal residue" evidence="2">
    <location>
        <position position="242"/>
    </location>
</feature>
<dbReference type="RefSeq" id="WP_008929051.1">
    <property type="nucleotide sequence ID" value="NZ_AMRJ01000012.1"/>
</dbReference>
<dbReference type="Proteomes" id="UP000010164">
    <property type="component" value="Unassembled WGS sequence"/>
</dbReference>
<keyword evidence="3" id="KW-1185">Reference proteome</keyword>
<reference evidence="2 3" key="1">
    <citation type="journal article" date="2012" name="J. Bacteriol.">
        <title>Genome Sequence of the Alkane-Degrading Bacterium Alcanivorax hongdengensis Type Strain A-11-3.</title>
        <authorList>
            <person name="Lai Q."/>
            <person name="Shao Z."/>
        </authorList>
    </citation>
    <scope>NUCLEOTIDE SEQUENCE [LARGE SCALE GENOMIC DNA]</scope>
    <source>
        <strain evidence="2 3">A-11-3</strain>
    </source>
</reference>
<accession>L0WCB7</accession>
<gene>
    <name evidence="2" type="ORF">A11A3_09365</name>
</gene>
<dbReference type="AlphaFoldDB" id="L0WCB7"/>
<proteinExistence type="predicted"/>
<comment type="caution">
    <text evidence="2">The sequence shown here is derived from an EMBL/GenBank/DDBJ whole genome shotgun (WGS) entry which is preliminary data.</text>
</comment>
<dbReference type="EMBL" id="AMRJ01000012">
    <property type="protein sequence ID" value="EKF74398.1"/>
    <property type="molecule type" value="Genomic_DNA"/>
</dbReference>
<keyword evidence="1" id="KW-0472">Membrane</keyword>
<evidence type="ECO:0000313" key="3">
    <source>
        <dbReference type="Proteomes" id="UP000010164"/>
    </source>
</evidence>
<evidence type="ECO:0000313" key="2">
    <source>
        <dbReference type="EMBL" id="EKF74398.1"/>
    </source>
</evidence>
<protein>
    <submittedName>
        <fullName evidence="2">Uncharacterized protein</fullName>
    </submittedName>
</protein>
<feature type="transmembrane region" description="Helical" evidence="1">
    <location>
        <begin position="21"/>
        <end position="40"/>
    </location>
</feature>
<keyword evidence="1" id="KW-0812">Transmembrane</keyword>
<evidence type="ECO:0000256" key="1">
    <source>
        <dbReference type="SAM" id="Phobius"/>
    </source>
</evidence>
<organism evidence="2 3">
    <name type="scientific">Alcanivorax hongdengensis A-11-3</name>
    <dbReference type="NCBI Taxonomy" id="1177179"/>
    <lineage>
        <taxon>Bacteria</taxon>
        <taxon>Pseudomonadati</taxon>
        <taxon>Pseudomonadota</taxon>
        <taxon>Gammaproteobacteria</taxon>
        <taxon>Oceanospirillales</taxon>
        <taxon>Alcanivoracaceae</taxon>
        <taxon>Alcanivorax</taxon>
    </lineage>
</organism>
<sequence length="242" mass="28135">MVESKRVGKEIFNSGPLHDQAVFRWSILILTFVILFVWLFSLSDKSFDFSALGMRRFLGLSKDLVPFVALSVAVIALLARMHATVQAHERMVMDKEVNAYNGYLAHRKYISEALEDFEHIIFDKNTIDKSMFYRKVFPGNGPRYFSPFCREGNVLEEVGRRAFFSLKMDLHEEEESGLDEWDFRPNNMVVFMSTFLRYVGVEPSMHLREIVGKIVDLDMEWDDDSLSGFINYLASFRKLIGR</sequence>
<name>L0WCB7_9GAMM</name>
<dbReference type="OrthoDB" id="10012338at2"/>
<feature type="transmembrane region" description="Helical" evidence="1">
    <location>
        <begin position="64"/>
        <end position="83"/>
    </location>
</feature>
<keyword evidence="1" id="KW-1133">Transmembrane helix</keyword>